<evidence type="ECO:0000313" key="1">
    <source>
        <dbReference type="EMBL" id="EDL90304.1"/>
    </source>
</evidence>
<proteinExistence type="predicted"/>
<protein>
    <submittedName>
        <fullName evidence="1">RCG50375</fullName>
    </submittedName>
</protein>
<accession>A6JZ49</accession>
<dbReference type="EMBL" id="CH474008">
    <property type="protein sequence ID" value="EDL90304.1"/>
    <property type="molecule type" value="Genomic_DNA"/>
</dbReference>
<dbReference type="AlphaFoldDB" id="A6JZ49"/>
<gene>
    <name evidence="1" type="ORF">rCG_50375</name>
</gene>
<name>A6JZ49_RAT</name>
<organism evidence="1 2">
    <name type="scientific">Rattus norvegicus</name>
    <name type="common">Rat</name>
    <dbReference type="NCBI Taxonomy" id="10116"/>
    <lineage>
        <taxon>Eukaryota</taxon>
        <taxon>Metazoa</taxon>
        <taxon>Chordata</taxon>
        <taxon>Craniata</taxon>
        <taxon>Vertebrata</taxon>
        <taxon>Euteleostomi</taxon>
        <taxon>Mammalia</taxon>
        <taxon>Eutheria</taxon>
        <taxon>Euarchontoglires</taxon>
        <taxon>Glires</taxon>
        <taxon>Rodentia</taxon>
        <taxon>Myomorpha</taxon>
        <taxon>Muroidea</taxon>
        <taxon>Muridae</taxon>
        <taxon>Murinae</taxon>
        <taxon>Rattus</taxon>
    </lineage>
</organism>
<evidence type="ECO:0000313" key="2">
    <source>
        <dbReference type="Proteomes" id="UP000234681"/>
    </source>
</evidence>
<sequence length="21" mass="2231">MSLALRIKIHPDSQGAHSLVG</sequence>
<dbReference type="Proteomes" id="UP000234681">
    <property type="component" value="Chromosome 5"/>
</dbReference>
<reference evidence="1 2" key="1">
    <citation type="submission" date="2005-09" db="EMBL/GenBank/DDBJ databases">
        <authorList>
            <person name="Mural R.J."/>
            <person name="Li P.W."/>
            <person name="Adams M.D."/>
            <person name="Amanatides P.G."/>
            <person name="Baden-Tillson H."/>
            <person name="Barnstead M."/>
            <person name="Chin S.H."/>
            <person name="Dew I."/>
            <person name="Evans C.A."/>
            <person name="Ferriera S."/>
            <person name="Flanigan M."/>
            <person name="Fosler C."/>
            <person name="Glodek A."/>
            <person name="Gu Z."/>
            <person name="Holt R.A."/>
            <person name="Jennings D."/>
            <person name="Kraft C.L."/>
            <person name="Lu F."/>
            <person name="Nguyen T."/>
            <person name="Nusskern D.R."/>
            <person name="Pfannkoch C.M."/>
            <person name="Sitter C."/>
            <person name="Sutton G.G."/>
            <person name="Venter J.C."/>
            <person name="Wang Z."/>
            <person name="Woodage T."/>
            <person name="Zheng X.H."/>
            <person name="Zhong F."/>
        </authorList>
    </citation>
    <scope>NUCLEOTIDE SEQUENCE [LARGE SCALE GENOMIC DNA]</scope>
    <source>
        <strain>BN</strain>
        <strain evidence="2">Sprague-Dawley</strain>
    </source>
</reference>